<dbReference type="Gene3D" id="2.60.40.60">
    <property type="entry name" value="Cadherins"/>
    <property type="match status" value="1"/>
</dbReference>
<dbReference type="PROSITE" id="PS50268">
    <property type="entry name" value="CADHERIN_2"/>
    <property type="match status" value="1"/>
</dbReference>
<dbReference type="PANTHER" id="PTHR24025">
    <property type="entry name" value="DESMOGLEIN FAMILY MEMBER"/>
    <property type="match status" value="1"/>
</dbReference>
<name>A0A9N7YGV0_PLEPL</name>
<dbReference type="Proteomes" id="UP001153269">
    <property type="component" value="Unassembled WGS sequence"/>
</dbReference>
<evidence type="ECO:0000256" key="1">
    <source>
        <dbReference type="ARBA" id="ARBA00004370"/>
    </source>
</evidence>
<evidence type="ECO:0000313" key="11">
    <source>
        <dbReference type="Proteomes" id="UP001153269"/>
    </source>
</evidence>
<dbReference type="PANTHER" id="PTHR24025:SF31">
    <property type="entry name" value="NEURAL-CADHERIN"/>
    <property type="match status" value="1"/>
</dbReference>
<dbReference type="GO" id="GO:0009653">
    <property type="term" value="P:anatomical structure morphogenesis"/>
    <property type="evidence" value="ECO:0007669"/>
    <property type="project" value="UniProtKB-ARBA"/>
</dbReference>
<dbReference type="Pfam" id="PF00028">
    <property type="entry name" value="Cadherin"/>
    <property type="match status" value="1"/>
</dbReference>
<keyword evidence="2" id="KW-0812">Transmembrane</keyword>
<comment type="subcellular location">
    <subcellularLocation>
        <location evidence="1">Membrane</location>
    </subcellularLocation>
</comment>
<dbReference type="GO" id="GO:0005911">
    <property type="term" value="C:cell-cell junction"/>
    <property type="evidence" value="ECO:0007669"/>
    <property type="project" value="TreeGrafter"/>
</dbReference>
<keyword evidence="5" id="KW-0130">Cell adhesion</keyword>
<dbReference type="GO" id="GO:0005886">
    <property type="term" value="C:plasma membrane"/>
    <property type="evidence" value="ECO:0007669"/>
    <property type="project" value="InterPro"/>
</dbReference>
<keyword evidence="6" id="KW-1133">Transmembrane helix</keyword>
<evidence type="ECO:0000256" key="8">
    <source>
        <dbReference type="PROSITE-ProRule" id="PRU00043"/>
    </source>
</evidence>
<protein>
    <recommendedName>
        <fullName evidence="9">Cadherin domain-containing protein</fullName>
    </recommendedName>
</protein>
<accession>A0A9N7YGV0</accession>
<dbReference type="AlphaFoldDB" id="A0A9N7YGV0"/>
<dbReference type="InterPro" id="IPR002126">
    <property type="entry name" value="Cadherin-like_dom"/>
</dbReference>
<dbReference type="GO" id="GO:0007156">
    <property type="term" value="P:homophilic cell adhesion via plasma membrane adhesion molecules"/>
    <property type="evidence" value="ECO:0007669"/>
    <property type="project" value="InterPro"/>
</dbReference>
<keyword evidence="3" id="KW-0677">Repeat</keyword>
<feature type="domain" description="Cadherin" evidence="9">
    <location>
        <begin position="91"/>
        <end position="181"/>
    </location>
</feature>
<evidence type="ECO:0000256" key="6">
    <source>
        <dbReference type="ARBA" id="ARBA00022989"/>
    </source>
</evidence>
<evidence type="ECO:0000259" key="9">
    <source>
        <dbReference type="PROSITE" id="PS50268"/>
    </source>
</evidence>
<dbReference type="SUPFAM" id="SSF49313">
    <property type="entry name" value="Cadherin-like"/>
    <property type="match status" value="1"/>
</dbReference>
<dbReference type="InterPro" id="IPR020894">
    <property type="entry name" value="Cadherin_CS"/>
</dbReference>
<dbReference type="PRINTS" id="PR00205">
    <property type="entry name" value="CADHERIN"/>
</dbReference>
<dbReference type="FunFam" id="2.60.40.60:FF:000164">
    <property type="entry name" value="cadherin-23 isoform X1"/>
    <property type="match status" value="1"/>
</dbReference>
<dbReference type="InterPro" id="IPR015919">
    <property type="entry name" value="Cadherin-like_sf"/>
</dbReference>
<evidence type="ECO:0000256" key="3">
    <source>
        <dbReference type="ARBA" id="ARBA00022737"/>
    </source>
</evidence>
<dbReference type="InterPro" id="IPR050971">
    <property type="entry name" value="Cadherin-domain_protein"/>
</dbReference>
<proteinExistence type="predicted"/>
<evidence type="ECO:0000256" key="2">
    <source>
        <dbReference type="ARBA" id="ARBA00022692"/>
    </source>
</evidence>
<gene>
    <name evidence="10" type="ORF">PLEPLA_LOCUS12986</name>
</gene>
<sequence>MLYCWQDTGLMVALTFSSPDKLFSRCPKQSALSQRRTRTRKVQVMSWSVDLGGRMTFAKFLLPFLILHSVCEGSNNPPRFLNYFFSTYLLIYEDMPIGSSVAQLKATDPEQEPLMYGVSGEEAMKYFSVNQDTGVVWLRQQLDRETKSEMQVEFYVSDIQEVVKDTVNIQIGDVNDNSPTFHGQPYTVHIPECVGPTSPSPPPPCLWRSPSLVPITEPVNSLLIRRETPFNRNNCPLHLLLGSLFCCVPNIELHGVIANGTQ</sequence>
<keyword evidence="7" id="KW-0472">Membrane</keyword>
<keyword evidence="4 8" id="KW-0106">Calcium</keyword>
<evidence type="ECO:0000256" key="7">
    <source>
        <dbReference type="ARBA" id="ARBA00023136"/>
    </source>
</evidence>
<dbReference type="PROSITE" id="PS00232">
    <property type="entry name" value="CADHERIN_1"/>
    <property type="match status" value="1"/>
</dbReference>
<comment type="caution">
    <text evidence="10">The sequence shown here is derived from an EMBL/GenBank/DDBJ whole genome shotgun (WGS) entry which is preliminary data.</text>
</comment>
<dbReference type="SMART" id="SM00112">
    <property type="entry name" value="CA"/>
    <property type="match status" value="1"/>
</dbReference>
<dbReference type="CDD" id="cd11304">
    <property type="entry name" value="Cadherin_repeat"/>
    <property type="match status" value="1"/>
</dbReference>
<reference evidence="10" key="1">
    <citation type="submission" date="2020-03" db="EMBL/GenBank/DDBJ databases">
        <authorList>
            <person name="Weist P."/>
        </authorList>
    </citation>
    <scope>NUCLEOTIDE SEQUENCE</scope>
</reference>
<dbReference type="EMBL" id="CADEAL010000779">
    <property type="protein sequence ID" value="CAB1425056.1"/>
    <property type="molecule type" value="Genomic_DNA"/>
</dbReference>
<keyword evidence="11" id="KW-1185">Reference proteome</keyword>
<evidence type="ECO:0000313" key="10">
    <source>
        <dbReference type="EMBL" id="CAB1425056.1"/>
    </source>
</evidence>
<dbReference type="GO" id="GO:0005509">
    <property type="term" value="F:calcium ion binding"/>
    <property type="evidence" value="ECO:0007669"/>
    <property type="project" value="UniProtKB-UniRule"/>
</dbReference>
<evidence type="ECO:0000256" key="4">
    <source>
        <dbReference type="ARBA" id="ARBA00022837"/>
    </source>
</evidence>
<organism evidence="10 11">
    <name type="scientific">Pleuronectes platessa</name>
    <name type="common">European plaice</name>
    <dbReference type="NCBI Taxonomy" id="8262"/>
    <lineage>
        <taxon>Eukaryota</taxon>
        <taxon>Metazoa</taxon>
        <taxon>Chordata</taxon>
        <taxon>Craniata</taxon>
        <taxon>Vertebrata</taxon>
        <taxon>Euteleostomi</taxon>
        <taxon>Actinopterygii</taxon>
        <taxon>Neopterygii</taxon>
        <taxon>Teleostei</taxon>
        <taxon>Neoteleostei</taxon>
        <taxon>Acanthomorphata</taxon>
        <taxon>Carangaria</taxon>
        <taxon>Pleuronectiformes</taxon>
        <taxon>Pleuronectoidei</taxon>
        <taxon>Pleuronectidae</taxon>
        <taxon>Pleuronectes</taxon>
    </lineage>
</organism>
<evidence type="ECO:0000256" key="5">
    <source>
        <dbReference type="ARBA" id="ARBA00022889"/>
    </source>
</evidence>